<reference evidence="2" key="1">
    <citation type="journal article" date="2023" name="G3 (Bethesda)">
        <title>Genome assembly and association tests identify interacting loci associated with vigor, precocity, and sex in interspecific pistachio rootstocks.</title>
        <authorList>
            <person name="Palmer W."/>
            <person name="Jacygrad E."/>
            <person name="Sagayaradj S."/>
            <person name="Cavanaugh K."/>
            <person name="Han R."/>
            <person name="Bertier L."/>
            <person name="Beede B."/>
            <person name="Kafkas S."/>
            <person name="Golino D."/>
            <person name="Preece J."/>
            <person name="Michelmore R."/>
        </authorList>
    </citation>
    <scope>NUCLEOTIDE SEQUENCE [LARGE SCALE GENOMIC DNA]</scope>
</reference>
<organism evidence="1 2">
    <name type="scientific">Pistacia atlantica</name>
    <dbReference type="NCBI Taxonomy" id="434234"/>
    <lineage>
        <taxon>Eukaryota</taxon>
        <taxon>Viridiplantae</taxon>
        <taxon>Streptophyta</taxon>
        <taxon>Embryophyta</taxon>
        <taxon>Tracheophyta</taxon>
        <taxon>Spermatophyta</taxon>
        <taxon>Magnoliopsida</taxon>
        <taxon>eudicotyledons</taxon>
        <taxon>Gunneridae</taxon>
        <taxon>Pentapetalae</taxon>
        <taxon>rosids</taxon>
        <taxon>malvids</taxon>
        <taxon>Sapindales</taxon>
        <taxon>Anacardiaceae</taxon>
        <taxon>Pistacia</taxon>
    </lineage>
</organism>
<protein>
    <submittedName>
        <fullName evidence="1">Uncharacterized protein</fullName>
    </submittedName>
</protein>
<name>A0ACC1C494_9ROSI</name>
<dbReference type="EMBL" id="CM047897">
    <property type="protein sequence ID" value="KAJ0110529.1"/>
    <property type="molecule type" value="Genomic_DNA"/>
</dbReference>
<evidence type="ECO:0000313" key="1">
    <source>
        <dbReference type="EMBL" id="KAJ0110529.1"/>
    </source>
</evidence>
<sequence>MLISLEGIKGMSQVMKATVEEEKVVKTDDVSIEREIDLPINGDYLVSESLPDILSDATSQISEYQSDEMSDENGKLGFDSPTEAEVETEKSKNVMQAKKQESQKDLTKESSPLNAPKALQKKSSRFFSASFFSFAVDGTEFTPASVFQGLMESARKQLPKLVLGFLLIGAGVAFYANWVERNTLQLQQPDVITTSIEEVSSNTKPLIRQMQKLPLRIRKLLAMLPQQEACCLIYHLLINEEEASLFDMLWLLLASVIFVPIFQKIPGGSPVLGYLAAGILIGPYGLSIIRHVHGTKAIAEFGVVFLLFNIGLELSVERLSSMKKYVFGLGSAQVLVTAVVVGLVTHFVSGQAGPAAIVIGNGLALSSTAVVLQVLQERGESTSRHGRATFSVLLFQDLAVVVLLILIPLISPNSSKGGVMESTLFQIGFQAIAEALGLAAVKAAVAITAIIAGGRLLLRPIYKQIAENQNAEIFSANTLLVILGTSVLTARAGLSMALGAFLAGLLLAETEFSLQVESDIAPYRGLLLGLFFMTVGMSIDPKLLISNFPVIMGILGLLIGGKTMLVALVGRLFGISIISAIRVGLLLAPGGEFAFVAFGEAVNQGIMSSQLSSLLFLVVGISMALTPWLAAGGQLIASRFEQHDVRSLLPVESETDDLQDHIIICGFGRVGQIIAQLLSERLIPFVALDVRSDRVAVGRALDLPVYFGDAGSREVLHKVGAERACAAAVTLDTPGANYRTVWALNKYFPNVKTFVRAHDVDHGLNLEKAGATAVVPESLEPSLQLAAAVLAQAKLPMSEITATINEFRSRHLSELTELCEASGSSLGYGFSRVMSKPKAQSLDASDENQFTEGTLAI</sequence>
<dbReference type="Proteomes" id="UP001164250">
    <property type="component" value="Chromosome 1"/>
</dbReference>
<comment type="caution">
    <text evidence="1">The sequence shown here is derived from an EMBL/GenBank/DDBJ whole genome shotgun (WGS) entry which is preliminary data.</text>
</comment>
<gene>
    <name evidence="1" type="ORF">Patl1_00402</name>
</gene>
<accession>A0ACC1C494</accession>
<proteinExistence type="predicted"/>
<keyword evidence="2" id="KW-1185">Reference proteome</keyword>
<evidence type="ECO:0000313" key="2">
    <source>
        <dbReference type="Proteomes" id="UP001164250"/>
    </source>
</evidence>